<dbReference type="GO" id="GO:0016846">
    <property type="term" value="F:carbon-sulfur lyase activity"/>
    <property type="evidence" value="ECO:0007669"/>
    <property type="project" value="InterPro"/>
</dbReference>
<evidence type="ECO:0000256" key="2">
    <source>
        <dbReference type="ARBA" id="ARBA00006312"/>
    </source>
</evidence>
<feature type="domain" description="Alliinase EGF-like" evidence="6">
    <location>
        <begin position="40"/>
        <end position="92"/>
    </location>
</feature>
<evidence type="ECO:0000259" key="7">
    <source>
        <dbReference type="Pfam" id="PF04864"/>
    </source>
</evidence>
<evidence type="ECO:0000256" key="5">
    <source>
        <dbReference type="SAM" id="Phobius"/>
    </source>
</evidence>
<accession>A0A2U1LDW8</accession>
<sequence>MKKYCYKLFLTISIAINILFSINNMYIGREQKQNEEIGLSWSKKAAAEAEAVAAISCSGHGRAFLDGPIFGGQPICECYDCYSGVDCSEFSPAGSCVVDVESGDPIFMEQFWMQNAENSAVVISGWHRMSYWYNDNTMMSTELEKYIRQLHSLVGNANTEGRYLVFGLGAIQLLSAAVYALSSQNSSSPPTVVASAPFYQLFKYQSMLFNSNFEDANSWQLNNSSDDMDVIEFVTSPSNPGGDLKTPVVEGKTIYDHVYFWPQFTPIPAPSDQDVMIFSLSKLTGHAGTRFGWALIKDKDVYDKVSTYIKVADLGISKDSQLRALKLLKVVVEDDGRSFFEFGYNTMRDRWERLTLVFAKSSRFSIQQRNPLHCNFFKETRLPSPAYAWVKCERDEDVDCGAILEAENILGTSGSTFSDDDRYVRLNLMKSHGDFNLLMQRLNELVGHENNASKTGVAQETMQNAVRRGSKAMTELEARQILGVTEKSSWEEIAQAIEGSQGQGMFGDGLSTERYAGGFNWLTLTSF</sequence>
<feature type="domain" description="Alliinase C-terminal" evidence="7">
    <location>
        <begin position="98"/>
        <end position="446"/>
    </location>
</feature>
<dbReference type="SUPFAM" id="SSF53383">
    <property type="entry name" value="PLP-dependent transferases"/>
    <property type="match status" value="1"/>
</dbReference>
<dbReference type="Pfam" id="PF04864">
    <property type="entry name" value="Alliinase_C"/>
    <property type="match status" value="1"/>
</dbReference>
<dbReference type="STRING" id="35608.A0A2U1LDW8"/>
<dbReference type="Pfam" id="PF04863">
    <property type="entry name" value="EGF_alliinase"/>
    <property type="match status" value="1"/>
</dbReference>
<dbReference type="Gene3D" id="3.40.640.10">
    <property type="entry name" value="Type I PLP-dependent aspartate aminotransferase-like (Major domain)"/>
    <property type="match status" value="1"/>
</dbReference>
<dbReference type="OrthoDB" id="2020362at2759"/>
<dbReference type="GO" id="GO:0006520">
    <property type="term" value="P:amino acid metabolic process"/>
    <property type="evidence" value="ECO:0007669"/>
    <property type="project" value="TreeGrafter"/>
</dbReference>
<dbReference type="PANTHER" id="PTHR43795">
    <property type="entry name" value="BIFUNCTIONAL ASPARTATE AMINOTRANSFERASE AND GLUTAMATE/ASPARTATE-PREPHENATE AMINOTRANSFERASE-RELATED"/>
    <property type="match status" value="1"/>
</dbReference>
<comment type="similarity">
    <text evidence="2">Belongs to the alliinase family.</text>
</comment>
<keyword evidence="5" id="KW-0472">Membrane</keyword>
<proteinExistence type="inferred from homology"/>
<keyword evidence="8" id="KW-0808">Transferase</keyword>
<evidence type="ECO:0000256" key="1">
    <source>
        <dbReference type="ARBA" id="ARBA00001933"/>
    </source>
</evidence>
<name>A0A2U1LDW8_ARTAN</name>
<comment type="caution">
    <text evidence="8">The sequence shown here is derived from an EMBL/GenBank/DDBJ whole genome shotgun (WGS) entry which is preliminary data.</text>
</comment>
<dbReference type="Proteomes" id="UP000245207">
    <property type="component" value="Unassembled WGS sequence"/>
</dbReference>
<protein>
    <submittedName>
        <fullName evidence="8">Pyridoxal phosphate-dependent transferase</fullName>
    </submittedName>
</protein>
<reference evidence="8 9" key="1">
    <citation type="journal article" date="2018" name="Mol. Plant">
        <title>The genome of Artemisia annua provides insight into the evolution of Asteraceae family and artemisinin biosynthesis.</title>
        <authorList>
            <person name="Shen Q."/>
            <person name="Zhang L."/>
            <person name="Liao Z."/>
            <person name="Wang S."/>
            <person name="Yan T."/>
            <person name="Shi P."/>
            <person name="Liu M."/>
            <person name="Fu X."/>
            <person name="Pan Q."/>
            <person name="Wang Y."/>
            <person name="Lv Z."/>
            <person name="Lu X."/>
            <person name="Zhang F."/>
            <person name="Jiang W."/>
            <person name="Ma Y."/>
            <person name="Chen M."/>
            <person name="Hao X."/>
            <person name="Li L."/>
            <person name="Tang Y."/>
            <person name="Lv G."/>
            <person name="Zhou Y."/>
            <person name="Sun X."/>
            <person name="Brodelius P.E."/>
            <person name="Rose J.K.C."/>
            <person name="Tang K."/>
        </authorList>
    </citation>
    <scope>NUCLEOTIDE SEQUENCE [LARGE SCALE GENOMIC DNA]</scope>
    <source>
        <strain evidence="9">cv. Huhao1</strain>
        <tissue evidence="8">Leaf</tissue>
    </source>
</reference>
<keyword evidence="5" id="KW-0812">Transmembrane</keyword>
<dbReference type="InterPro" id="IPR015421">
    <property type="entry name" value="PyrdxlP-dep_Trfase_major"/>
</dbReference>
<gene>
    <name evidence="8" type="ORF">CTI12_AA499340</name>
</gene>
<evidence type="ECO:0000256" key="3">
    <source>
        <dbReference type="ARBA" id="ARBA00022576"/>
    </source>
</evidence>
<dbReference type="InterPro" id="IPR037029">
    <property type="entry name" value="Alliinase_N_sf"/>
</dbReference>
<dbReference type="InterPro" id="IPR006947">
    <property type="entry name" value="EGF_alliinase"/>
</dbReference>
<dbReference type="GO" id="GO:0008483">
    <property type="term" value="F:transaminase activity"/>
    <property type="evidence" value="ECO:0007669"/>
    <property type="project" value="UniProtKB-KW"/>
</dbReference>
<keyword evidence="9" id="KW-1185">Reference proteome</keyword>
<dbReference type="EMBL" id="PKPP01009916">
    <property type="protein sequence ID" value="PWA47195.1"/>
    <property type="molecule type" value="Genomic_DNA"/>
</dbReference>
<evidence type="ECO:0000256" key="4">
    <source>
        <dbReference type="ARBA" id="ARBA00022898"/>
    </source>
</evidence>
<dbReference type="InterPro" id="IPR015422">
    <property type="entry name" value="PyrdxlP-dep_Trfase_small"/>
</dbReference>
<dbReference type="Gene3D" id="3.90.1150.10">
    <property type="entry name" value="Aspartate Aminotransferase, domain 1"/>
    <property type="match status" value="1"/>
</dbReference>
<keyword evidence="5" id="KW-1133">Transmembrane helix</keyword>
<dbReference type="InterPro" id="IPR006948">
    <property type="entry name" value="Alliinase_C"/>
</dbReference>
<dbReference type="PANTHER" id="PTHR43795:SF20">
    <property type="entry name" value="TRYPTOPHAN AMINOTRANSFERASE-RELATED PROTEIN 3"/>
    <property type="match status" value="1"/>
</dbReference>
<dbReference type="AlphaFoldDB" id="A0A2U1LDW8"/>
<evidence type="ECO:0000313" key="8">
    <source>
        <dbReference type="EMBL" id="PWA47195.1"/>
    </source>
</evidence>
<keyword evidence="3" id="KW-0032">Aminotransferase</keyword>
<dbReference type="Gene3D" id="2.10.25.30">
    <property type="entry name" value="EGF-like, alliinase"/>
    <property type="match status" value="1"/>
</dbReference>
<dbReference type="InterPro" id="IPR050478">
    <property type="entry name" value="Ethylene_sulfur-biosynth"/>
</dbReference>
<keyword evidence="4" id="KW-0663">Pyridoxal phosphate</keyword>
<evidence type="ECO:0000259" key="6">
    <source>
        <dbReference type="Pfam" id="PF04863"/>
    </source>
</evidence>
<organism evidence="8 9">
    <name type="scientific">Artemisia annua</name>
    <name type="common">Sweet wormwood</name>
    <dbReference type="NCBI Taxonomy" id="35608"/>
    <lineage>
        <taxon>Eukaryota</taxon>
        <taxon>Viridiplantae</taxon>
        <taxon>Streptophyta</taxon>
        <taxon>Embryophyta</taxon>
        <taxon>Tracheophyta</taxon>
        <taxon>Spermatophyta</taxon>
        <taxon>Magnoliopsida</taxon>
        <taxon>eudicotyledons</taxon>
        <taxon>Gunneridae</taxon>
        <taxon>Pentapetalae</taxon>
        <taxon>asterids</taxon>
        <taxon>campanulids</taxon>
        <taxon>Asterales</taxon>
        <taxon>Asteraceae</taxon>
        <taxon>Asteroideae</taxon>
        <taxon>Anthemideae</taxon>
        <taxon>Artemisiinae</taxon>
        <taxon>Artemisia</taxon>
    </lineage>
</organism>
<dbReference type="InterPro" id="IPR015424">
    <property type="entry name" value="PyrdxlP-dep_Trfase"/>
</dbReference>
<evidence type="ECO:0000313" key="9">
    <source>
        <dbReference type="Proteomes" id="UP000245207"/>
    </source>
</evidence>
<feature type="transmembrane region" description="Helical" evidence="5">
    <location>
        <begin position="6"/>
        <end position="27"/>
    </location>
</feature>
<comment type="cofactor">
    <cofactor evidence="1">
        <name>pyridoxal 5'-phosphate</name>
        <dbReference type="ChEBI" id="CHEBI:597326"/>
    </cofactor>
</comment>